<keyword evidence="5 6" id="KW-0663">Pyridoxal phosphate</keyword>
<dbReference type="UniPathway" id="UPA00031">
    <property type="reaction ID" value="UER00012"/>
</dbReference>
<dbReference type="Gene3D" id="3.90.1150.10">
    <property type="entry name" value="Aspartate Aminotransferase, domain 1"/>
    <property type="match status" value="1"/>
</dbReference>
<dbReference type="EC" id="2.6.1.9" evidence="6"/>
<organism evidence="8 9">
    <name type="scientific">Lawsonella clevelandensis</name>
    <dbReference type="NCBI Taxonomy" id="1528099"/>
    <lineage>
        <taxon>Bacteria</taxon>
        <taxon>Bacillati</taxon>
        <taxon>Actinomycetota</taxon>
        <taxon>Actinomycetes</taxon>
        <taxon>Mycobacteriales</taxon>
        <taxon>Lawsonellaceae</taxon>
        <taxon>Lawsonella</taxon>
    </lineage>
</organism>
<dbReference type="InterPro" id="IPR024892">
    <property type="entry name" value="ArAT"/>
</dbReference>
<dbReference type="STRING" id="1528099.AL705_03735"/>
<dbReference type="PROSITE" id="PS00599">
    <property type="entry name" value="AA_TRANSFER_CLASS_2"/>
    <property type="match status" value="1"/>
</dbReference>
<keyword evidence="4 6" id="KW-0808">Transferase</keyword>
<protein>
    <recommendedName>
        <fullName evidence="6">Histidinol-phosphate aminotransferase</fullName>
        <ecNumber evidence="6">2.6.1.9</ecNumber>
    </recommendedName>
    <alternativeName>
        <fullName evidence="6">Imidazole acetol-phosphate transaminase</fullName>
    </alternativeName>
</protein>
<dbReference type="InterPro" id="IPR001917">
    <property type="entry name" value="Aminotrans_II_pyridoxalP_BS"/>
</dbReference>
<proteinExistence type="inferred from homology"/>
<dbReference type="InterPro" id="IPR005861">
    <property type="entry name" value="HisP_aminotrans"/>
</dbReference>
<evidence type="ECO:0000259" key="7">
    <source>
        <dbReference type="Pfam" id="PF00155"/>
    </source>
</evidence>
<dbReference type="InterPro" id="IPR015422">
    <property type="entry name" value="PyrdxlP-dep_Trfase_small"/>
</dbReference>
<dbReference type="SUPFAM" id="SSF53383">
    <property type="entry name" value="PLP-dependent transferases"/>
    <property type="match status" value="1"/>
</dbReference>
<gene>
    <name evidence="6" type="primary">hisC</name>
    <name evidence="8" type="ORF">AL705_03735</name>
</gene>
<dbReference type="OrthoDB" id="9809616at2"/>
<dbReference type="HAMAP" id="MF_01023">
    <property type="entry name" value="HisC_aminotrans_2"/>
    <property type="match status" value="1"/>
</dbReference>
<dbReference type="NCBIfam" id="TIGR01141">
    <property type="entry name" value="hisC"/>
    <property type="match status" value="1"/>
</dbReference>
<sequence>MTSLFREDLSSIPAYVPGRTIPGAIKIASNEVTDGPDKVVLDAVMAAVGGCNRYPDTSSTELRAAIANALNRDLQAQNMSTDSHIAPTQIVVGNGSVSLLQHLIQATCPAGANVVMAWRSFEAYPIMGHVAQANLVQVPNLPNGKHDLDTMAEAAQDPNTGIVLLCNPNNPTGETFSHTDLVEFLQKVPSTVLVALDEAYYHYNRLGTFPHSMELLSAYPNLVVLRTFSKAYGLAGLRVGYLVGSEETCRELSKVVIPFATGLAAQAAAVAALTLRDQLLARTDTIVEERQRVTQALRTIGFEVHNSEANFVWLPRTDAQQLTDYLTEQKVLVRGFVGDGVRVTISTRAENDQFLDAIAGYPAI</sequence>
<keyword evidence="6" id="KW-0028">Amino-acid biosynthesis</keyword>
<comment type="cofactor">
    <cofactor evidence="1 6">
        <name>pyridoxal 5'-phosphate</name>
        <dbReference type="ChEBI" id="CHEBI:597326"/>
    </cofactor>
</comment>
<evidence type="ECO:0000256" key="6">
    <source>
        <dbReference type="HAMAP-Rule" id="MF_01023"/>
    </source>
</evidence>
<dbReference type="PANTHER" id="PTHR43643">
    <property type="entry name" value="HISTIDINOL-PHOSPHATE AMINOTRANSFERASE 2"/>
    <property type="match status" value="1"/>
</dbReference>
<dbReference type="CDD" id="cd00609">
    <property type="entry name" value="AAT_like"/>
    <property type="match status" value="1"/>
</dbReference>
<dbReference type="Proteomes" id="UP000068137">
    <property type="component" value="Chromosome"/>
</dbReference>
<dbReference type="GeneID" id="84894705"/>
<evidence type="ECO:0000256" key="2">
    <source>
        <dbReference type="ARBA" id="ARBA00011738"/>
    </source>
</evidence>
<dbReference type="PANTHER" id="PTHR43643:SF3">
    <property type="entry name" value="HISTIDINOL-PHOSPHATE AMINOTRANSFERASE"/>
    <property type="match status" value="1"/>
</dbReference>
<dbReference type="NCBIfam" id="NF002878">
    <property type="entry name" value="PRK03321.1"/>
    <property type="match status" value="1"/>
</dbReference>
<keyword evidence="3 6" id="KW-0032">Aminotransferase</keyword>
<dbReference type="InterPro" id="IPR015424">
    <property type="entry name" value="PyrdxlP-dep_Trfase"/>
</dbReference>
<evidence type="ECO:0000256" key="5">
    <source>
        <dbReference type="ARBA" id="ARBA00022898"/>
    </source>
</evidence>
<feature type="domain" description="Aminotransferase class I/classII large" evidence="7">
    <location>
        <begin position="25"/>
        <end position="358"/>
    </location>
</feature>
<evidence type="ECO:0000313" key="9">
    <source>
        <dbReference type="Proteomes" id="UP000068137"/>
    </source>
</evidence>
<accession>A0A0M3TBN0</accession>
<dbReference type="PATRIC" id="fig|1528099.3.peg.722"/>
<evidence type="ECO:0000256" key="1">
    <source>
        <dbReference type="ARBA" id="ARBA00001933"/>
    </source>
</evidence>
<evidence type="ECO:0000256" key="3">
    <source>
        <dbReference type="ARBA" id="ARBA00022576"/>
    </source>
</evidence>
<dbReference type="RefSeq" id="WP_053961862.1">
    <property type="nucleotide sequence ID" value="NZ_CAJPTR010000066.1"/>
</dbReference>
<dbReference type="InterPro" id="IPR015421">
    <property type="entry name" value="PyrdxlP-dep_Trfase_major"/>
</dbReference>
<dbReference type="GO" id="GO:0030170">
    <property type="term" value="F:pyridoxal phosphate binding"/>
    <property type="evidence" value="ECO:0007669"/>
    <property type="project" value="InterPro"/>
</dbReference>
<dbReference type="GO" id="GO:0000105">
    <property type="term" value="P:L-histidine biosynthetic process"/>
    <property type="evidence" value="ECO:0007669"/>
    <property type="project" value="UniProtKB-UniRule"/>
</dbReference>
<dbReference type="KEGG" id="cbq:AL705_03735"/>
<evidence type="ECO:0000256" key="4">
    <source>
        <dbReference type="ARBA" id="ARBA00022679"/>
    </source>
</evidence>
<dbReference type="EMBL" id="CP012390">
    <property type="protein sequence ID" value="ALE18904.1"/>
    <property type="molecule type" value="Genomic_DNA"/>
</dbReference>
<keyword evidence="6" id="KW-0368">Histidine biosynthesis</keyword>
<dbReference type="Pfam" id="PF00155">
    <property type="entry name" value="Aminotran_1_2"/>
    <property type="match status" value="1"/>
</dbReference>
<evidence type="ECO:0000313" key="8">
    <source>
        <dbReference type="EMBL" id="ALE18904.1"/>
    </source>
</evidence>
<comment type="catalytic activity">
    <reaction evidence="6">
        <text>L-histidinol phosphate + 2-oxoglutarate = 3-(imidazol-4-yl)-2-oxopropyl phosphate + L-glutamate</text>
        <dbReference type="Rhea" id="RHEA:23744"/>
        <dbReference type="ChEBI" id="CHEBI:16810"/>
        <dbReference type="ChEBI" id="CHEBI:29985"/>
        <dbReference type="ChEBI" id="CHEBI:57766"/>
        <dbReference type="ChEBI" id="CHEBI:57980"/>
        <dbReference type="EC" id="2.6.1.9"/>
    </reaction>
</comment>
<dbReference type="GO" id="GO:0004400">
    <property type="term" value="F:histidinol-phosphate transaminase activity"/>
    <property type="evidence" value="ECO:0007669"/>
    <property type="project" value="UniProtKB-UniRule"/>
</dbReference>
<dbReference type="InterPro" id="IPR050106">
    <property type="entry name" value="HistidinolP_aminotransfase"/>
</dbReference>
<name>A0A0M3TBN0_9ACTN</name>
<dbReference type="InterPro" id="IPR004839">
    <property type="entry name" value="Aminotransferase_I/II_large"/>
</dbReference>
<comment type="pathway">
    <text evidence="6">Amino-acid biosynthesis; L-histidine biosynthesis; L-histidine from 5-phospho-alpha-D-ribose 1-diphosphate: step 7/9.</text>
</comment>
<reference evidence="8 9" key="1">
    <citation type="journal article" date="2015" name="Genome Announc.">
        <title>Complete Genome Sequences for Two Strains of a Novel Fastidious, Partially Acid-Fast, Gram-Positive Corynebacterineae Bacterium, Derived from Human Clinical Samples.</title>
        <authorList>
            <person name="Nicholson A.C."/>
            <person name="Bell M."/>
            <person name="Humrighouse B.W."/>
            <person name="McQuiston J.R."/>
        </authorList>
    </citation>
    <scope>NUCLEOTIDE SEQUENCE [LARGE SCALE GENOMIC DNA]</scope>
    <source>
        <strain evidence="8 9">X1698</strain>
    </source>
</reference>
<comment type="similarity">
    <text evidence="6">Belongs to the class-II pyridoxal-phosphate-dependent aminotransferase family. Histidinol-phosphate aminotransferase subfamily.</text>
</comment>
<dbReference type="Gene3D" id="3.40.640.10">
    <property type="entry name" value="Type I PLP-dependent aspartate aminotransferase-like (Major domain)"/>
    <property type="match status" value="1"/>
</dbReference>
<comment type="subunit">
    <text evidence="2 6">Homodimer.</text>
</comment>
<feature type="modified residue" description="N6-(pyridoxal phosphate)lysine" evidence="6">
    <location>
        <position position="230"/>
    </location>
</feature>
<dbReference type="AlphaFoldDB" id="A0A0M3TBN0"/>